<dbReference type="Pfam" id="PF03963">
    <property type="entry name" value="FlgD"/>
    <property type="match status" value="1"/>
</dbReference>
<evidence type="ECO:0000256" key="3">
    <source>
        <dbReference type="RuleBase" id="RU362076"/>
    </source>
</evidence>
<evidence type="ECO:0000313" key="6">
    <source>
        <dbReference type="Proteomes" id="UP001237207"/>
    </source>
</evidence>
<protein>
    <recommendedName>
        <fullName evidence="3">Basal-body rod modification protein FlgD</fullName>
    </recommendedName>
</protein>
<evidence type="ECO:0000256" key="1">
    <source>
        <dbReference type="ARBA" id="ARBA00010577"/>
    </source>
</evidence>
<comment type="function">
    <text evidence="3">Required for flagellar hook formation. May act as a scaffolding protein.</text>
</comment>
<organism evidence="5 6">
    <name type="scientific">Oikeobacillus pervagus</name>
    <dbReference type="NCBI Taxonomy" id="1325931"/>
    <lineage>
        <taxon>Bacteria</taxon>
        <taxon>Bacillati</taxon>
        <taxon>Bacillota</taxon>
        <taxon>Bacilli</taxon>
        <taxon>Bacillales</taxon>
        <taxon>Bacillaceae</taxon>
        <taxon>Oikeobacillus</taxon>
    </lineage>
</organism>
<dbReference type="RefSeq" id="WP_307256284.1">
    <property type="nucleotide sequence ID" value="NZ_JAUSUC010000005.1"/>
</dbReference>
<dbReference type="NCBIfam" id="NF007197">
    <property type="entry name" value="PRK09618.1"/>
    <property type="match status" value="1"/>
</dbReference>
<comment type="caution">
    <text evidence="5">The sequence shown here is derived from an EMBL/GenBank/DDBJ whole genome shotgun (WGS) entry which is preliminary data.</text>
</comment>
<keyword evidence="6" id="KW-1185">Reference proteome</keyword>
<name>A0AAJ1SZU0_9BACI</name>
<gene>
    <name evidence="5" type="ORF">J2S13_000693</name>
</gene>
<comment type="similarity">
    <text evidence="1 3">Belongs to the FlgD family.</text>
</comment>
<feature type="compositionally biased region" description="Polar residues" evidence="4">
    <location>
        <begin position="1"/>
        <end position="19"/>
    </location>
</feature>
<dbReference type="EMBL" id="JAUSUC010000005">
    <property type="protein sequence ID" value="MDQ0214297.1"/>
    <property type="molecule type" value="Genomic_DNA"/>
</dbReference>
<dbReference type="GO" id="GO:0044781">
    <property type="term" value="P:bacterial-type flagellum organization"/>
    <property type="evidence" value="ECO:0007669"/>
    <property type="project" value="UniProtKB-UniRule"/>
</dbReference>
<dbReference type="InterPro" id="IPR005648">
    <property type="entry name" value="FlgD"/>
</dbReference>
<proteinExistence type="inferred from homology"/>
<keyword evidence="5" id="KW-0969">Cilium</keyword>
<accession>A0AAJ1SZU0</accession>
<reference evidence="5" key="1">
    <citation type="submission" date="2023-07" db="EMBL/GenBank/DDBJ databases">
        <title>Genomic Encyclopedia of Type Strains, Phase IV (KMG-IV): sequencing the most valuable type-strain genomes for metagenomic binning, comparative biology and taxonomic classification.</title>
        <authorList>
            <person name="Goeker M."/>
        </authorList>
    </citation>
    <scope>NUCLEOTIDE SEQUENCE</scope>
    <source>
        <strain evidence="5">DSM 23947</strain>
    </source>
</reference>
<dbReference type="Proteomes" id="UP001237207">
    <property type="component" value="Unassembled WGS sequence"/>
</dbReference>
<keyword evidence="5" id="KW-0282">Flagellum</keyword>
<feature type="region of interest" description="Disordered" evidence="4">
    <location>
        <begin position="1"/>
        <end position="23"/>
    </location>
</feature>
<keyword evidence="2 3" id="KW-1005">Bacterial flagellum biogenesis</keyword>
<dbReference type="AlphaFoldDB" id="A0AAJ1SZU0"/>
<evidence type="ECO:0000256" key="4">
    <source>
        <dbReference type="SAM" id="MobiDB-lite"/>
    </source>
</evidence>
<evidence type="ECO:0000313" key="5">
    <source>
        <dbReference type="EMBL" id="MDQ0214297.1"/>
    </source>
</evidence>
<keyword evidence="5" id="KW-0966">Cell projection</keyword>
<evidence type="ECO:0000256" key="2">
    <source>
        <dbReference type="ARBA" id="ARBA00022795"/>
    </source>
</evidence>
<sequence>MSSKIDPSLYLANSPTNQRKPGGDILGKDDFLKLLMAQLQNQDPMNPMQDKDFIAQMATFSSLEQMTNLATSFDKFVQLEQQSQLVTYNSFVGKEVTWHKLETSEDSNEEPKVIEGKGIVKSVKFKENTVQFILEDGTVLQPANISQVNHQPSGNALVDASHLIGQKVSWMKEEKEISDIVQSVSMKDGVIWLLMKTGEKINADHLIKIEKSE</sequence>